<feature type="transmembrane region" description="Helical" evidence="1">
    <location>
        <begin position="160"/>
        <end position="180"/>
    </location>
</feature>
<keyword evidence="1" id="KW-0812">Transmembrane</keyword>
<feature type="transmembrane region" description="Helical" evidence="1">
    <location>
        <begin position="101"/>
        <end position="125"/>
    </location>
</feature>
<feature type="transmembrane region" description="Helical" evidence="1">
    <location>
        <begin position="7"/>
        <end position="28"/>
    </location>
</feature>
<dbReference type="AlphaFoldDB" id="A0A3B0WWV8"/>
<dbReference type="Pfam" id="PF02325">
    <property type="entry name" value="CCB3_YggT"/>
    <property type="match status" value="2"/>
</dbReference>
<keyword evidence="1" id="KW-1133">Transmembrane helix</keyword>
<evidence type="ECO:0000256" key="1">
    <source>
        <dbReference type="SAM" id="Phobius"/>
    </source>
</evidence>
<feature type="transmembrane region" description="Helical" evidence="1">
    <location>
        <begin position="67"/>
        <end position="89"/>
    </location>
</feature>
<keyword evidence="1" id="KW-0472">Membrane</keyword>
<dbReference type="EMBL" id="UOFD01000064">
    <property type="protein sequence ID" value="VAW53679.1"/>
    <property type="molecule type" value="Genomic_DNA"/>
</dbReference>
<name>A0A3B0WWV8_9ZZZZ</name>
<accession>A0A3B0WWV8</accession>
<gene>
    <name evidence="2" type="ORF">MNBD_GAMMA06-285</name>
</gene>
<dbReference type="PANTHER" id="PTHR33219:SF14">
    <property type="entry name" value="PROTEIN COFACTOR ASSEMBLY OF COMPLEX C SUBUNIT B CCB3, CHLOROPLASTIC-RELATED"/>
    <property type="match status" value="1"/>
</dbReference>
<dbReference type="GO" id="GO:0051301">
    <property type="term" value="P:cell division"/>
    <property type="evidence" value="ECO:0007669"/>
    <property type="project" value="UniProtKB-KW"/>
</dbReference>
<sequence>MSQENPFIFLIDTLFSIYIAIMLLRFILQQVGADFYNPISQFIVKATQPPVSIARRFVPSVKKIDTATLVLVLLLIIIKIVILFAVAGVAADAKLLLIKAFYDLISLTFDIFIIALFIQAILSWVNPDPYNPVSSLLRNLTSPVLQPIQKHVPPIGGIDLSTLVALIGLMFIKRVVLSLFQIL</sequence>
<dbReference type="PANTHER" id="PTHR33219">
    <property type="entry name" value="YLMG HOMOLOG PROTEIN 2, CHLOROPLASTIC"/>
    <property type="match status" value="1"/>
</dbReference>
<proteinExistence type="predicted"/>
<protein>
    <submittedName>
        <fullName evidence="2">Cell division integral membrane protein, YggT and half-length relatives</fullName>
    </submittedName>
</protein>
<keyword evidence="2" id="KW-0131">Cell cycle</keyword>
<reference evidence="2" key="1">
    <citation type="submission" date="2018-06" db="EMBL/GenBank/DDBJ databases">
        <authorList>
            <person name="Zhirakovskaya E."/>
        </authorList>
    </citation>
    <scope>NUCLEOTIDE SEQUENCE</scope>
</reference>
<organism evidence="2">
    <name type="scientific">hydrothermal vent metagenome</name>
    <dbReference type="NCBI Taxonomy" id="652676"/>
    <lineage>
        <taxon>unclassified sequences</taxon>
        <taxon>metagenomes</taxon>
        <taxon>ecological metagenomes</taxon>
    </lineage>
</organism>
<keyword evidence="2" id="KW-0132">Cell division</keyword>
<dbReference type="GO" id="GO:0016020">
    <property type="term" value="C:membrane"/>
    <property type="evidence" value="ECO:0007669"/>
    <property type="project" value="InterPro"/>
</dbReference>
<dbReference type="InterPro" id="IPR003425">
    <property type="entry name" value="CCB3/YggT"/>
</dbReference>
<evidence type="ECO:0000313" key="2">
    <source>
        <dbReference type="EMBL" id="VAW53679.1"/>
    </source>
</evidence>